<feature type="region of interest" description="Disordered" evidence="1">
    <location>
        <begin position="281"/>
        <end position="374"/>
    </location>
</feature>
<comment type="caution">
    <text evidence="3">The sequence shown here is derived from an EMBL/GenBank/DDBJ whole genome shotgun (WGS) entry which is preliminary data.</text>
</comment>
<feature type="transmembrane region" description="Helical" evidence="2">
    <location>
        <begin position="557"/>
        <end position="576"/>
    </location>
</feature>
<feature type="transmembrane region" description="Helical" evidence="2">
    <location>
        <begin position="675"/>
        <end position="700"/>
    </location>
</feature>
<feature type="compositionally biased region" description="Acidic residues" evidence="1">
    <location>
        <begin position="153"/>
        <end position="163"/>
    </location>
</feature>
<dbReference type="Proteomes" id="UP001189429">
    <property type="component" value="Unassembled WGS sequence"/>
</dbReference>
<keyword evidence="4" id="KW-1185">Reference proteome</keyword>
<keyword evidence="2" id="KW-1133">Transmembrane helix</keyword>
<feature type="transmembrane region" description="Helical" evidence="2">
    <location>
        <begin position="625"/>
        <end position="645"/>
    </location>
</feature>
<feature type="transmembrane region" description="Helical" evidence="2">
    <location>
        <begin position="534"/>
        <end position="551"/>
    </location>
</feature>
<gene>
    <name evidence="3" type="ORF">PCOR1329_LOCUS79025</name>
</gene>
<feature type="region of interest" description="Disordered" evidence="1">
    <location>
        <begin position="1"/>
        <end position="55"/>
    </location>
</feature>
<accession>A0ABN9XSR1</accession>
<evidence type="ECO:0000256" key="2">
    <source>
        <dbReference type="SAM" id="Phobius"/>
    </source>
</evidence>
<evidence type="ECO:0000313" key="4">
    <source>
        <dbReference type="Proteomes" id="UP001189429"/>
    </source>
</evidence>
<protein>
    <recommendedName>
        <fullName evidence="5">Glycerophosphocholine acyltransferase 1</fullName>
    </recommendedName>
</protein>
<evidence type="ECO:0008006" key="5">
    <source>
        <dbReference type="Google" id="ProtNLM"/>
    </source>
</evidence>
<feature type="compositionally biased region" description="Low complexity" evidence="1">
    <location>
        <begin position="281"/>
        <end position="370"/>
    </location>
</feature>
<dbReference type="EMBL" id="CAUYUJ010021062">
    <property type="protein sequence ID" value="CAK0902400.1"/>
    <property type="molecule type" value="Genomic_DNA"/>
</dbReference>
<reference evidence="3" key="1">
    <citation type="submission" date="2023-10" db="EMBL/GenBank/DDBJ databases">
        <authorList>
            <person name="Chen Y."/>
            <person name="Shah S."/>
            <person name="Dougan E. K."/>
            <person name="Thang M."/>
            <person name="Chan C."/>
        </authorList>
    </citation>
    <scope>NUCLEOTIDE SEQUENCE [LARGE SCALE GENOMIC DNA]</scope>
</reference>
<evidence type="ECO:0000256" key="1">
    <source>
        <dbReference type="SAM" id="MobiDB-lite"/>
    </source>
</evidence>
<feature type="compositionally biased region" description="Low complexity" evidence="1">
    <location>
        <begin position="12"/>
        <end position="50"/>
    </location>
</feature>
<keyword evidence="2" id="KW-0812">Transmembrane</keyword>
<dbReference type="PANTHER" id="PTHR31936">
    <property type="entry name" value="PROTEIN CBG18744"/>
    <property type="match status" value="1"/>
</dbReference>
<feature type="transmembrane region" description="Helical" evidence="2">
    <location>
        <begin position="473"/>
        <end position="493"/>
    </location>
</feature>
<feature type="region of interest" description="Disordered" evidence="1">
    <location>
        <begin position="120"/>
        <end position="163"/>
    </location>
</feature>
<feature type="transmembrane region" description="Helical" evidence="2">
    <location>
        <begin position="712"/>
        <end position="735"/>
    </location>
</feature>
<dbReference type="PANTHER" id="PTHR31936:SF7">
    <property type="entry name" value="SHK DOMAIN-CONTAINING PROTEIN"/>
    <property type="match status" value="1"/>
</dbReference>
<evidence type="ECO:0000313" key="3">
    <source>
        <dbReference type="EMBL" id="CAK0902400.1"/>
    </source>
</evidence>
<sequence length="741" mass="79656">MGRDRRSPRPDAAGSAWRSPRSPRPDAAGSSRSSSRSFRSSSPAPRLRPATTQGSMLQFVSDAVGGLGEGGGLTAAEESAAYNALDNVERRADRNLQASNAAIEPHVGALSDRVAKMERSVHNSQAWHPAADAGATRAPSTDEDMGSLPAVPEDGDDYGAEAETDPDRQQAAYADFLDLTQRNINCVGVHAWGMSAATRQGATCCGRCCALVPSALLLLLQAIVLHSVSLEALNPTCVRNEDCPSGTWCSPSWSLGGYEALPGTCDDCLWATQLHETSSATTATSTASLSSTTESSSTTPTSSSQTSSASSTTSESSTTATSTASVSSTTESSSTTPTSSSQTSSASSTTSESSTTATSTSSTTESSTTPAPTPLFLPWVVKTRRYKARRKRRHRRRRHQHRQYCRWWHKAERGLDVALDAAQVPIHYAALPVRLGPGAYEKLSYAGLSAAVEHCAAHAVDRCDFIRDFKDSLTLGTVMVFVFVLLLLLFSIVQDLDKAGHALDVFEYRLQGCDPVIRMLVTAVASMNFNTRRFVLPGIVVYAYCALVLAGPATPGFAQPVYFLFCGVFVGVIYHAERFCTTVFLSKGAVKLTREAFADEAARDAIERVKGPLHARALAFWDHRFYAMCLGAFSFLVVVFTETFMDAVPLLDVPRIFNAGIFKEVPGDANNCTNVIIMLAVSSTIAVLCYTFVWTCAYLLTTSCCRCSLGVILAPLNCIMWNVALWMALWTVAYAPVLKPT</sequence>
<proteinExistence type="predicted"/>
<keyword evidence="2" id="KW-0472">Membrane</keyword>
<name>A0ABN9XSR1_9DINO</name>
<organism evidence="3 4">
    <name type="scientific">Prorocentrum cordatum</name>
    <dbReference type="NCBI Taxonomy" id="2364126"/>
    <lineage>
        <taxon>Eukaryota</taxon>
        <taxon>Sar</taxon>
        <taxon>Alveolata</taxon>
        <taxon>Dinophyceae</taxon>
        <taxon>Prorocentrales</taxon>
        <taxon>Prorocentraceae</taxon>
        <taxon>Prorocentrum</taxon>
    </lineage>
</organism>